<dbReference type="PANTHER" id="PTHR39426">
    <property type="entry name" value="HOMOLOGY TO DEATH-ON-CURING PROTEIN OF PHAGE P1"/>
    <property type="match status" value="1"/>
</dbReference>
<reference evidence="2 3" key="1">
    <citation type="submission" date="2019-01" db="EMBL/GenBank/DDBJ databases">
        <title>Lacunisphaera sp. strain TWA-58.</title>
        <authorList>
            <person name="Chen W.-M."/>
        </authorList>
    </citation>
    <scope>NUCLEOTIDE SEQUENCE [LARGE SCALE GENOMIC DNA]</scope>
    <source>
        <strain evidence="2 3">TWA-58</strain>
    </source>
</reference>
<keyword evidence="3" id="KW-1185">Reference proteome</keyword>
<protein>
    <submittedName>
        <fullName evidence="2">Type II toxin-antitoxin system death-on-curing family toxin</fullName>
    </submittedName>
</protein>
<gene>
    <name evidence="2" type="ORF">ESB00_17880</name>
</gene>
<name>A0A4Q1C591_9BACT</name>
<dbReference type="InterPro" id="IPR053737">
    <property type="entry name" value="Type_II_TA_Toxin"/>
</dbReference>
<dbReference type="Proteomes" id="UP000290218">
    <property type="component" value="Unassembled WGS sequence"/>
</dbReference>
<dbReference type="OrthoDB" id="9802752at2"/>
<dbReference type="PROSITE" id="PS51459">
    <property type="entry name" value="FIDO"/>
    <property type="match status" value="1"/>
</dbReference>
<organism evidence="2 3">
    <name type="scientific">Oleiharenicola lentus</name>
    <dbReference type="NCBI Taxonomy" id="2508720"/>
    <lineage>
        <taxon>Bacteria</taxon>
        <taxon>Pseudomonadati</taxon>
        <taxon>Verrucomicrobiota</taxon>
        <taxon>Opitutia</taxon>
        <taxon>Opitutales</taxon>
        <taxon>Opitutaceae</taxon>
        <taxon>Oleiharenicola</taxon>
    </lineage>
</organism>
<dbReference type="GO" id="GO:0016301">
    <property type="term" value="F:kinase activity"/>
    <property type="evidence" value="ECO:0007669"/>
    <property type="project" value="InterPro"/>
</dbReference>
<evidence type="ECO:0000259" key="1">
    <source>
        <dbReference type="PROSITE" id="PS51459"/>
    </source>
</evidence>
<sequence>MNDPVFLSREAVDLIHEASLRAFGGADGVRDENALESALAQPMQEHFYRQADLFQIAAAYAFHLAENQPYIDGNKRTGLLSALNFLAENGVVADQPVEEFYDAMIGIAEKRVDKAGLAAIFRRALPT</sequence>
<dbReference type="SUPFAM" id="SSF140931">
    <property type="entry name" value="Fic-like"/>
    <property type="match status" value="1"/>
</dbReference>
<dbReference type="InterPro" id="IPR006440">
    <property type="entry name" value="Doc"/>
</dbReference>
<evidence type="ECO:0000313" key="3">
    <source>
        <dbReference type="Proteomes" id="UP000290218"/>
    </source>
</evidence>
<dbReference type="RefSeq" id="WP_129049358.1">
    <property type="nucleotide sequence ID" value="NZ_SDHX01000002.1"/>
</dbReference>
<evidence type="ECO:0000313" key="2">
    <source>
        <dbReference type="EMBL" id="RXK53561.1"/>
    </source>
</evidence>
<dbReference type="AlphaFoldDB" id="A0A4Q1C591"/>
<dbReference type="Gene3D" id="1.20.120.1870">
    <property type="entry name" value="Fic/DOC protein, Fido domain"/>
    <property type="match status" value="1"/>
</dbReference>
<comment type="caution">
    <text evidence="2">The sequence shown here is derived from an EMBL/GenBank/DDBJ whole genome shotgun (WGS) entry which is preliminary data.</text>
</comment>
<dbReference type="PIRSF" id="PIRSF018297">
    <property type="entry name" value="Doc"/>
    <property type="match status" value="1"/>
</dbReference>
<feature type="domain" description="Fido" evidence="1">
    <location>
        <begin position="7"/>
        <end position="123"/>
    </location>
</feature>
<dbReference type="PANTHER" id="PTHR39426:SF1">
    <property type="entry name" value="HOMOLOGY TO DEATH-ON-CURING PROTEIN OF PHAGE P1"/>
    <property type="match status" value="1"/>
</dbReference>
<dbReference type="InterPro" id="IPR003812">
    <property type="entry name" value="Fido"/>
</dbReference>
<dbReference type="Pfam" id="PF02661">
    <property type="entry name" value="Fic"/>
    <property type="match status" value="1"/>
</dbReference>
<dbReference type="NCBIfam" id="TIGR01550">
    <property type="entry name" value="DOC_P1"/>
    <property type="match status" value="1"/>
</dbReference>
<dbReference type="EMBL" id="SDHX01000002">
    <property type="protein sequence ID" value="RXK53561.1"/>
    <property type="molecule type" value="Genomic_DNA"/>
</dbReference>
<dbReference type="InterPro" id="IPR036597">
    <property type="entry name" value="Fido-like_dom_sf"/>
</dbReference>
<accession>A0A4Q1C591</accession>
<proteinExistence type="predicted"/>